<evidence type="ECO:0000313" key="4">
    <source>
        <dbReference type="EMBL" id="QDV38542.1"/>
    </source>
</evidence>
<evidence type="ECO:0000256" key="2">
    <source>
        <dbReference type="SAM" id="Phobius"/>
    </source>
</evidence>
<proteinExistence type="predicted"/>
<evidence type="ECO:0000256" key="1">
    <source>
        <dbReference type="SAM" id="MobiDB-lite"/>
    </source>
</evidence>
<evidence type="ECO:0000256" key="3">
    <source>
        <dbReference type="SAM" id="SignalP"/>
    </source>
</evidence>
<keyword evidence="2" id="KW-1133">Transmembrane helix</keyword>
<evidence type="ECO:0000313" key="5">
    <source>
        <dbReference type="Proteomes" id="UP000317835"/>
    </source>
</evidence>
<name>A0A518HCF1_9BACT</name>
<gene>
    <name evidence="4" type="ORF">ElP_64970</name>
</gene>
<dbReference type="EMBL" id="CP036426">
    <property type="protein sequence ID" value="QDV38542.1"/>
    <property type="molecule type" value="Genomic_DNA"/>
</dbReference>
<feature type="region of interest" description="Disordered" evidence="1">
    <location>
        <begin position="515"/>
        <end position="541"/>
    </location>
</feature>
<feature type="transmembrane region" description="Helical" evidence="2">
    <location>
        <begin position="124"/>
        <end position="143"/>
    </location>
</feature>
<sequence precursor="true">MKRLVPVAFALTIALAASRSAFFLANAAVLYGDPLEAFYLESKFVHLCWRAQAGEALYPDYRIEPHVANFFSPLYFLLVGGLGRLADADLDALTRIGRLGSVGPSLAAALVVGLASGRRYGRRAGVLSGLIGLSSAPLMPFGAMARPDLLADTLGFAGFLAAISARPRRQWIGAALLGAAILTKQTSGVYLLAASAGLLASGRWKASAAVGLGPLLAVGAIVGVATVRDGPMFVLSLLGEREMGWDPVFWVMANRAIVERAPELPYFAAVGLVLWVARRPREPALAALAVLVPAAAVVTSAKIGSDLNYFLGLRLVSAMGAGAAWGAELRRPEGGEQGGPARPRPRPRWGWLAVALVGTLAMVPGLRDAARVFGESRAEARFYSSDRGRAVLEAYRLFFDLAEDPDRPILTDSGPILLRMRGRAPFADPWLFRSLAIDGRLRPDDLRRRVVRGEFEAVISTGDLRAPIALNHQFLLPPGLIVPVRASYLPAFAIDPGDDRHALYVDLPRVRVGPPPPQVVAASRLAPRTVDPGPGPGEEGR</sequence>
<organism evidence="4 5">
    <name type="scientific">Tautonia plasticadhaerens</name>
    <dbReference type="NCBI Taxonomy" id="2527974"/>
    <lineage>
        <taxon>Bacteria</taxon>
        <taxon>Pseudomonadati</taxon>
        <taxon>Planctomycetota</taxon>
        <taxon>Planctomycetia</taxon>
        <taxon>Isosphaerales</taxon>
        <taxon>Isosphaeraceae</taxon>
        <taxon>Tautonia</taxon>
    </lineage>
</organism>
<dbReference type="Proteomes" id="UP000317835">
    <property type="component" value="Chromosome"/>
</dbReference>
<keyword evidence="5" id="KW-1185">Reference proteome</keyword>
<feature type="transmembrane region" description="Helical" evidence="2">
    <location>
        <begin position="172"/>
        <end position="200"/>
    </location>
</feature>
<keyword evidence="2" id="KW-0812">Transmembrane</keyword>
<evidence type="ECO:0008006" key="6">
    <source>
        <dbReference type="Google" id="ProtNLM"/>
    </source>
</evidence>
<feature type="transmembrane region" description="Helical" evidence="2">
    <location>
        <begin position="99"/>
        <end position="117"/>
    </location>
</feature>
<keyword evidence="3" id="KW-0732">Signal</keyword>
<reference evidence="4 5" key="1">
    <citation type="submission" date="2019-02" db="EMBL/GenBank/DDBJ databases">
        <title>Deep-cultivation of Planctomycetes and their phenomic and genomic characterization uncovers novel biology.</title>
        <authorList>
            <person name="Wiegand S."/>
            <person name="Jogler M."/>
            <person name="Boedeker C."/>
            <person name="Pinto D."/>
            <person name="Vollmers J."/>
            <person name="Rivas-Marin E."/>
            <person name="Kohn T."/>
            <person name="Peeters S.H."/>
            <person name="Heuer A."/>
            <person name="Rast P."/>
            <person name="Oberbeckmann S."/>
            <person name="Bunk B."/>
            <person name="Jeske O."/>
            <person name="Meyerdierks A."/>
            <person name="Storesund J.E."/>
            <person name="Kallscheuer N."/>
            <person name="Luecker S."/>
            <person name="Lage O.M."/>
            <person name="Pohl T."/>
            <person name="Merkel B.J."/>
            <person name="Hornburger P."/>
            <person name="Mueller R.-W."/>
            <person name="Bruemmer F."/>
            <person name="Labrenz M."/>
            <person name="Spormann A.M."/>
            <person name="Op den Camp H."/>
            <person name="Overmann J."/>
            <person name="Amann R."/>
            <person name="Jetten M.S.M."/>
            <person name="Mascher T."/>
            <person name="Medema M.H."/>
            <person name="Devos D.P."/>
            <person name="Kaster A.-K."/>
            <person name="Ovreas L."/>
            <person name="Rohde M."/>
            <person name="Galperin M.Y."/>
            <person name="Jogler C."/>
        </authorList>
    </citation>
    <scope>NUCLEOTIDE SEQUENCE [LARGE SCALE GENOMIC DNA]</scope>
    <source>
        <strain evidence="4 5">ElP</strain>
    </source>
</reference>
<dbReference type="OrthoDB" id="9824764at2"/>
<feature type="transmembrane region" description="Helical" evidence="2">
    <location>
        <begin position="206"/>
        <end position="227"/>
    </location>
</feature>
<protein>
    <recommendedName>
        <fullName evidence="6">Glycosyltransferase RgtA/B/C/D-like domain-containing protein</fullName>
    </recommendedName>
</protein>
<dbReference type="RefSeq" id="WP_145277119.1">
    <property type="nucleotide sequence ID" value="NZ_CP036426.1"/>
</dbReference>
<feature type="chain" id="PRO_5022239442" description="Glycosyltransferase RgtA/B/C/D-like domain-containing protein" evidence="3">
    <location>
        <begin position="28"/>
        <end position="541"/>
    </location>
</feature>
<keyword evidence="2" id="KW-0472">Membrane</keyword>
<dbReference type="KEGG" id="tpla:ElP_64970"/>
<accession>A0A518HCF1</accession>
<dbReference type="AlphaFoldDB" id="A0A518HCF1"/>
<feature type="signal peptide" evidence="3">
    <location>
        <begin position="1"/>
        <end position="27"/>
    </location>
</feature>